<dbReference type="InterPro" id="IPR005939">
    <property type="entry name" value="BLH_phosphatase-like"/>
</dbReference>
<evidence type="ECO:0008006" key="11">
    <source>
        <dbReference type="Google" id="ProtNLM"/>
    </source>
</evidence>
<dbReference type="SUPFAM" id="SSF52799">
    <property type="entry name" value="(Phosphotyrosine protein) phosphatases II"/>
    <property type="match status" value="1"/>
</dbReference>
<evidence type="ECO:0000256" key="2">
    <source>
        <dbReference type="ARBA" id="ARBA00022630"/>
    </source>
</evidence>
<feature type="domain" description="Beta-lactamase hydrolase-like protein phosphatase-like" evidence="7">
    <location>
        <begin position="3"/>
        <end position="109"/>
    </location>
</feature>
<dbReference type="InterPro" id="IPR036188">
    <property type="entry name" value="FAD/NAD-bd_sf"/>
</dbReference>
<dbReference type="FunFam" id="3.50.50.60:FF:000034">
    <property type="entry name" value="sulfide:quinone oxidoreductase, mitochondrial"/>
    <property type="match status" value="1"/>
</dbReference>
<organism evidence="9 10">
    <name type="scientific">Litorimonas cladophorae</name>
    <dbReference type="NCBI Taxonomy" id="1220491"/>
    <lineage>
        <taxon>Bacteria</taxon>
        <taxon>Pseudomonadati</taxon>
        <taxon>Pseudomonadota</taxon>
        <taxon>Alphaproteobacteria</taxon>
        <taxon>Maricaulales</taxon>
        <taxon>Robiginitomaculaceae</taxon>
    </lineage>
</organism>
<name>A0A918KFQ9_9PROT</name>
<dbReference type="PANTHER" id="PTHR10632">
    <property type="entry name" value="SULFIDE:QUINONE OXIDOREDUCTASE"/>
    <property type="match status" value="1"/>
</dbReference>
<keyword evidence="10" id="KW-1185">Reference proteome</keyword>
<gene>
    <name evidence="9" type="ORF">GCM10011309_10130</name>
</gene>
<dbReference type="InterPro" id="IPR029021">
    <property type="entry name" value="Prot-tyrosine_phosphatase-like"/>
</dbReference>
<dbReference type="Pfam" id="PF07992">
    <property type="entry name" value="Pyr_redox_2"/>
    <property type="match status" value="1"/>
</dbReference>
<dbReference type="GO" id="GO:0070221">
    <property type="term" value="P:sulfide oxidation, using sulfide:quinone oxidoreductase"/>
    <property type="evidence" value="ECO:0007669"/>
    <property type="project" value="TreeGrafter"/>
</dbReference>
<dbReference type="GO" id="GO:0016787">
    <property type="term" value="F:hydrolase activity"/>
    <property type="evidence" value="ECO:0007669"/>
    <property type="project" value="InterPro"/>
</dbReference>
<evidence type="ECO:0000256" key="1">
    <source>
        <dbReference type="ARBA" id="ARBA00001974"/>
    </source>
</evidence>
<keyword evidence="4" id="KW-0274">FAD</keyword>
<accession>A0A918KFQ9</accession>
<evidence type="ECO:0000313" key="10">
    <source>
        <dbReference type="Proteomes" id="UP000600865"/>
    </source>
</evidence>
<proteinExistence type="predicted"/>
<protein>
    <recommendedName>
        <fullName evidence="11">Sulfide:quinone oxidoreductase</fullName>
    </recommendedName>
</protein>
<keyword evidence="6" id="KW-0560">Oxidoreductase</keyword>
<keyword evidence="5" id="KW-0809">Transit peptide</keyword>
<dbReference type="GO" id="GO:0070224">
    <property type="term" value="F:sulfide:quinone oxidoreductase activity"/>
    <property type="evidence" value="ECO:0007669"/>
    <property type="project" value="TreeGrafter"/>
</dbReference>
<dbReference type="PANTHER" id="PTHR10632:SF2">
    <property type="entry name" value="SULFIDE:QUINONE OXIDOREDUCTASE, MITOCHONDRIAL"/>
    <property type="match status" value="1"/>
</dbReference>
<dbReference type="CDD" id="cd14503">
    <property type="entry name" value="PTP-bact"/>
    <property type="match status" value="1"/>
</dbReference>
<dbReference type="Pfam" id="PF04273">
    <property type="entry name" value="BLH_phosphatase"/>
    <property type="match status" value="1"/>
</dbReference>
<sequence length="569" mass="61975">MNLKPLHESLSVSEQIKLADLKLIAADGIKTIINNRPDGETKGQPRSETLAKRAKELGLSYHYIPVNPGGMTDANVADFATVMTNSEGPVLAFCRTGTRSTTLWAKSQKGRLPADAIIKIASSAGYDLSEMKSVLTTTNNQNTKTVEEKGANMPGVNAPNLSHEIVIVGGGSAGIATAASLLKRKPSLDIAIIEPRDEHFYQPGWTMVGGGVFKPEKTRRRMKELMPKGVKWIKASVATFDPDNNAVTLADGRNVGYEMLVTAPGLQLDFEKIEGLTETLGQNGVTSNYRYDLAPYTWKLVQGLKSGTAIFTQPPMPIKCAGAPQKAMYLSGDHWLRTGVLDKINIKFCNTGGAIFGVKAFVPALMEYVKRYNAELNFGETLVKVDGPKQTAWFEKTDADGKKSQVEREFDMLHVCPPQSAPDFIKSSPLANDAGWVDVDQHTLQHNKYANIYGLGDAGSTPNAKTMAAARKQAPIVASNIIFQMEGNNSRANYDGYGACPLTVEKGKVVLAEFGYGGKLLPSVPVWMINGTKATRAAWFMKDHLLPSVYWNQMLKGKEFLAKPEITLD</sequence>
<dbReference type="GO" id="GO:0048038">
    <property type="term" value="F:quinone binding"/>
    <property type="evidence" value="ECO:0007669"/>
    <property type="project" value="UniProtKB-KW"/>
</dbReference>
<dbReference type="Proteomes" id="UP000600865">
    <property type="component" value="Unassembled WGS sequence"/>
</dbReference>
<dbReference type="EMBL" id="BMYV01000001">
    <property type="protein sequence ID" value="GGX62157.1"/>
    <property type="molecule type" value="Genomic_DNA"/>
</dbReference>
<evidence type="ECO:0000256" key="5">
    <source>
        <dbReference type="ARBA" id="ARBA00022946"/>
    </source>
</evidence>
<reference evidence="9 10" key="1">
    <citation type="journal article" date="2014" name="Int. J. Syst. Evol. Microbiol.">
        <title>Complete genome sequence of Corynebacterium casei LMG S-19264T (=DSM 44701T), isolated from a smear-ripened cheese.</title>
        <authorList>
            <consortium name="US DOE Joint Genome Institute (JGI-PGF)"/>
            <person name="Walter F."/>
            <person name="Albersmeier A."/>
            <person name="Kalinowski J."/>
            <person name="Ruckert C."/>
        </authorList>
    </citation>
    <scope>NUCLEOTIDE SEQUENCE [LARGE SCALE GENOMIC DNA]</scope>
    <source>
        <strain evidence="9 10">KCTC 23968</strain>
    </source>
</reference>
<evidence type="ECO:0000256" key="4">
    <source>
        <dbReference type="ARBA" id="ARBA00022827"/>
    </source>
</evidence>
<keyword evidence="3" id="KW-0874">Quinone</keyword>
<dbReference type="RefSeq" id="WP_189582184.1">
    <property type="nucleotide sequence ID" value="NZ_BMYV01000001.1"/>
</dbReference>
<keyword evidence="2" id="KW-0285">Flavoprotein</keyword>
<dbReference type="InterPro" id="IPR015904">
    <property type="entry name" value="Sulphide_quinone_reductase"/>
</dbReference>
<evidence type="ECO:0000259" key="7">
    <source>
        <dbReference type="Pfam" id="PF04273"/>
    </source>
</evidence>
<dbReference type="Gene3D" id="3.50.50.60">
    <property type="entry name" value="FAD/NAD(P)-binding domain"/>
    <property type="match status" value="2"/>
</dbReference>
<dbReference type="AlphaFoldDB" id="A0A918KFQ9"/>
<dbReference type="InterPro" id="IPR023753">
    <property type="entry name" value="FAD/NAD-binding_dom"/>
</dbReference>
<comment type="caution">
    <text evidence="9">The sequence shown here is derived from an EMBL/GenBank/DDBJ whole genome shotgun (WGS) entry which is preliminary data.</text>
</comment>
<evidence type="ECO:0000313" key="9">
    <source>
        <dbReference type="EMBL" id="GGX62157.1"/>
    </source>
</evidence>
<feature type="domain" description="FAD/NAD(P)-binding" evidence="8">
    <location>
        <begin position="164"/>
        <end position="283"/>
    </location>
</feature>
<dbReference type="Gene3D" id="3.90.190.10">
    <property type="entry name" value="Protein tyrosine phosphatase superfamily"/>
    <property type="match status" value="1"/>
</dbReference>
<comment type="cofactor">
    <cofactor evidence="1">
        <name>FAD</name>
        <dbReference type="ChEBI" id="CHEBI:57692"/>
    </cofactor>
</comment>
<dbReference type="GO" id="GO:0071949">
    <property type="term" value="F:FAD binding"/>
    <property type="evidence" value="ECO:0007669"/>
    <property type="project" value="TreeGrafter"/>
</dbReference>
<evidence type="ECO:0000256" key="3">
    <source>
        <dbReference type="ARBA" id="ARBA00022719"/>
    </source>
</evidence>
<evidence type="ECO:0000259" key="8">
    <source>
        <dbReference type="Pfam" id="PF07992"/>
    </source>
</evidence>
<dbReference type="NCBIfam" id="TIGR01244">
    <property type="entry name" value="TIGR01244 family sulfur transferase"/>
    <property type="match status" value="1"/>
</dbReference>
<evidence type="ECO:0000256" key="6">
    <source>
        <dbReference type="ARBA" id="ARBA00023002"/>
    </source>
</evidence>
<dbReference type="SUPFAM" id="SSF51905">
    <property type="entry name" value="FAD/NAD(P)-binding domain"/>
    <property type="match status" value="2"/>
</dbReference>